<dbReference type="eggNOG" id="KOG1721">
    <property type="taxonomic scope" value="Eukaryota"/>
</dbReference>
<dbReference type="InterPro" id="IPR013087">
    <property type="entry name" value="Znf_C2H2_type"/>
</dbReference>
<dbReference type="GO" id="GO:0000981">
    <property type="term" value="F:DNA-binding transcription factor activity, RNA polymerase II-specific"/>
    <property type="evidence" value="ECO:0007669"/>
    <property type="project" value="InterPro"/>
</dbReference>
<keyword evidence="2" id="KW-0479">Metal-binding</keyword>
<reference evidence="11" key="1">
    <citation type="journal article" date="2012" name="PLoS Genet.">
        <title>The genomes of the fungal plant pathogens Cladosporium fulvum and Dothistroma septosporum reveal adaptation to different hosts and lifestyles but also signatures of common ancestry.</title>
        <authorList>
            <person name="de Wit P.J.G.M."/>
            <person name="van der Burgt A."/>
            <person name="Oekmen B."/>
            <person name="Stergiopoulos I."/>
            <person name="Abd-Elsalam K.A."/>
            <person name="Aerts A.L."/>
            <person name="Bahkali A.H."/>
            <person name="Beenen H.G."/>
            <person name="Chettri P."/>
            <person name="Cox M.P."/>
            <person name="Datema E."/>
            <person name="de Vries R.P."/>
            <person name="Dhillon B."/>
            <person name="Ganley A.R."/>
            <person name="Griffiths S.A."/>
            <person name="Guo Y."/>
            <person name="Hamelin R.C."/>
            <person name="Henrissat B."/>
            <person name="Kabir M.S."/>
            <person name="Jashni M.K."/>
            <person name="Kema G."/>
            <person name="Klaubauf S."/>
            <person name="Lapidus A."/>
            <person name="Levasseur A."/>
            <person name="Lindquist E."/>
            <person name="Mehrabi R."/>
            <person name="Ohm R.A."/>
            <person name="Owen T.J."/>
            <person name="Salamov A."/>
            <person name="Schwelm A."/>
            <person name="Schijlen E."/>
            <person name="Sun H."/>
            <person name="van den Burg H.A."/>
            <person name="van Ham R.C.H.J."/>
            <person name="Zhang S."/>
            <person name="Goodwin S.B."/>
            <person name="Grigoriev I.V."/>
            <person name="Collemare J."/>
            <person name="Bradshaw R.E."/>
        </authorList>
    </citation>
    <scope>NUCLEOTIDE SEQUENCE [LARGE SCALE GENOMIC DNA]</scope>
    <source>
        <strain evidence="11">NZE10 / CBS 128990</strain>
    </source>
</reference>
<dbReference type="Gene3D" id="4.10.240.10">
    <property type="entry name" value="Zn(2)-C6 fungal-type DNA-binding domain"/>
    <property type="match status" value="1"/>
</dbReference>
<gene>
    <name evidence="10" type="ORF">DOTSEDRAFT_71641</name>
</gene>
<dbReference type="InterPro" id="IPR001138">
    <property type="entry name" value="Zn2Cys6_DnaBD"/>
</dbReference>
<dbReference type="HOGENOM" id="CLU_012538_0_1_1"/>
<dbReference type="PROSITE" id="PS50157">
    <property type="entry name" value="ZINC_FINGER_C2H2_2"/>
    <property type="match status" value="2"/>
</dbReference>
<dbReference type="InterPro" id="IPR036864">
    <property type="entry name" value="Zn2-C6_fun-type_DNA-bd_sf"/>
</dbReference>
<accession>N1PND3</accession>
<dbReference type="CDD" id="cd00067">
    <property type="entry name" value="GAL4"/>
    <property type="match status" value="1"/>
</dbReference>
<evidence type="ECO:0000259" key="8">
    <source>
        <dbReference type="PROSITE" id="PS50048"/>
    </source>
</evidence>
<feature type="domain" description="C2H2-type" evidence="9">
    <location>
        <begin position="10"/>
        <end position="38"/>
    </location>
</feature>
<keyword evidence="11" id="KW-1185">Reference proteome</keyword>
<evidence type="ECO:0000256" key="4">
    <source>
        <dbReference type="ARBA" id="ARBA00022771"/>
    </source>
</evidence>
<dbReference type="PANTHER" id="PTHR40626">
    <property type="entry name" value="MIP31509P"/>
    <property type="match status" value="1"/>
</dbReference>
<organism evidence="10 11">
    <name type="scientific">Dothistroma septosporum (strain NZE10 / CBS 128990)</name>
    <name type="common">Red band needle blight fungus</name>
    <name type="synonym">Mycosphaerella pini</name>
    <dbReference type="NCBI Taxonomy" id="675120"/>
    <lineage>
        <taxon>Eukaryota</taxon>
        <taxon>Fungi</taxon>
        <taxon>Dikarya</taxon>
        <taxon>Ascomycota</taxon>
        <taxon>Pezizomycotina</taxon>
        <taxon>Dothideomycetes</taxon>
        <taxon>Dothideomycetidae</taxon>
        <taxon>Mycosphaerellales</taxon>
        <taxon>Mycosphaerellaceae</taxon>
        <taxon>Dothistroma</taxon>
    </lineage>
</organism>
<keyword evidence="3" id="KW-0677">Repeat</keyword>
<dbReference type="PROSITE" id="PS00463">
    <property type="entry name" value="ZN2_CY6_FUNGAL_1"/>
    <property type="match status" value="1"/>
</dbReference>
<dbReference type="PROSITE" id="PS00028">
    <property type="entry name" value="ZINC_FINGER_C2H2_1"/>
    <property type="match status" value="1"/>
</dbReference>
<dbReference type="GO" id="GO:0005634">
    <property type="term" value="C:nucleus"/>
    <property type="evidence" value="ECO:0007669"/>
    <property type="project" value="UniProtKB-SubCell"/>
</dbReference>
<evidence type="ECO:0000259" key="9">
    <source>
        <dbReference type="PROSITE" id="PS50157"/>
    </source>
</evidence>
<evidence type="ECO:0000256" key="6">
    <source>
        <dbReference type="ARBA" id="ARBA00023242"/>
    </source>
</evidence>
<dbReference type="InterPro" id="IPR007219">
    <property type="entry name" value="XnlR_reg_dom"/>
</dbReference>
<evidence type="ECO:0000256" key="7">
    <source>
        <dbReference type="PROSITE-ProRule" id="PRU00042"/>
    </source>
</evidence>
<dbReference type="GO" id="GO:0000785">
    <property type="term" value="C:chromatin"/>
    <property type="evidence" value="ECO:0007669"/>
    <property type="project" value="TreeGrafter"/>
</dbReference>
<dbReference type="PROSITE" id="PS50048">
    <property type="entry name" value="ZN2_CY6_FUNGAL_2"/>
    <property type="match status" value="1"/>
</dbReference>
<evidence type="ECO:0008006" key="12">
    <source>
        <dbReference type="Google" id="ProtNLM"/>
    </source>
</evidence>
<evidence type="ECO:0000256" key="3">
    <source>
        <dbReference type="ARBA" id="ARBA00022737"/>
    </source>
</evidence>
<dbReference type="GO" id="GO:0000978">
    <property type="term" value="F:RNA polymerase II cis-regulatory region sequence-specific DNA binding"/>
    <property type="evidence" value="ECO:0007669"/>
    <property type="project" value="InterPro"/>
</dbReference>
<feature type="domain" description="C2H2-type" evidence="9">
    <location>
        <begin position="39"/>
        <end position="73"/>
    </location>
</feature>
<dbReference type="OMA" id="YMVCLYQ"/>
<dbReference type="STRING" id="675120.N1PND3"/>
<dbReference type="GO" id="GO:0008270">
    <property type="term" value="F:zinc ion binding"/>
    <property type="evidence" value="ECO:0007669"/>
    <property type="project" value="UniProtKB-KW"/>
</dbReference>
<protein>
    <recommendedName>
        <fullName evidence="12">C2H2-type domain-containing protein</fullName>
    </recommendedName>
</protein>
<name>N1PND3_DOTSN</name>
<proteinExistence type="predicted"/>
<keyword evidence="6" id="KW-0539">Nucleus</keyword>
<dbReference type="Gene3D" id="3.30.160.60">
    <property type="entry name" value="Classic Zinc Finger"/>
    <property type="match status" value="1"/>
</dbReference>
<keyword evidence="4 7" id="KW-0863">Zinc-finger</keyword>
<dbReference type="PANTHER" id="PTHR40626:SF3">
    <property type="entry name" value="TRANSCRIPTION FACTOR WITH C2H2 AND ZN(2)-CYS(6) DNA BINDING DOMAIN (EUROFUNG)-RELATED"/>
    <property type="match status" value="1"/>
</dbReference>
<comment type="subcellular location">
    <subcellularLocation>
        <location evidence="1">Nucleus</location>
    </subcellularLocation>
</comment>
<dbReference type="EMBL" id="KB446539">
    <property type="protein sequence ID" value="EME43900.1"/>
    <property type="molecule type" value="Genomic_DNA"/>
</dbReference>
<evidence type="ECO:0000313" key="11">
    <source>
        <dbReference type="Proteomes" id="UP000016933"/>
    </source>
</evidence>
<dbReference type="InterPro" id="IPR051059">
    <property type="entry name" value="VerF-like"/>
</dbReference>
<feature type="domain" description="Zn(2)-C6 fungal-type" evidence="8">
    <location>
        <begin position="87"/>
        <end position="116"/>
    </location>
</feature>
<evidence type="ECO:0000256" key="5">
    <source>
        <dbReference type="ARBA" id="ARBA00022833"/>
    </source>
</evidence>
<dbReference type="SMART" id="SM00355">
    <property type="entry name" value="ZnF_C2H2"/>
    <property type="match status" value="2"/>
</dbReference>
<dbReference type="InterPro" id="IPR036236">
    <property type="entry name" value="Znf_C2H2_sf"/>
</dbReference>
<dbReference type="OrthoDB" id="654211at2759"/>
<dbReference type="SUPFAM" id="SSF57667">
    <property type="entry name" value="beta-beta-alpha zinc fingers"/>
    <property type="match status" value="1"/>
</dbReference>
<reference evidence="10 11" key="2">
    <citation type="journal article" date="2012" name="PLoS Pathog.">
        <title>Diverse lifestyles and strategies of plant pathogenesis encoded in the genomes of eighteen Dothideomycetes fungi.</title>
        <authorList>
            <person name="Ohm R.A."/>
            <person name="Feau N."/>
            <person name="Henrissat B."/>
            <person name="Schoch C.L."/>
            <person name="Horwitz B.A."/>
            <person name="Barry K.W."/>
            <person name="Condon B.J."/>
            <person name="Copeland A.C."/>
            <person name="Dhillon B."/>
            <person name="Glaser F."/>
            <person name="Hesse C.N."/>
            <person name="Kosti I."/>
            <person name="LaButti K."/>
            <person name="Lindquist E.A."/>
            <person name="Lucas S."/>
            <person name="Salamov A.A."/>
            <person name="Bradshaw R.E."/>
            <person name="Ciuffetti L."/>
            <person name="Hamelin R.C."/>
            <person name="Kema G.H.J."/>
            <person name="Lawrence C."/>
            <person name="Scott J.A."/>
            <person name="Spatafora J.W."/>
            <person name="Turgeon B.G."/>
            <person name="de Wit P.J.G.M."/>
            <person name="Zhong S."/>
            <person name="Goodwin S.B."/>
            <person name="Grigoriev I.V."/>
        </authorList>
    </citation>
    <scope>NUCLEOTIDE SEQUENCE [LARGE SCALE GENOMIC DNA]</scope>
    <source>
        <strain evidence="11">NZE10 / CBS 128990</strain>
    </source>
</reference>
<dbReference type="SUPFAM" id="SSF57701">
    <property type="entry name" value="Zn2/Cys6 DNA-binding domain"/>
    <property type="match status" value="1"/>
</dbReference>
<dbReference type="Pfam" id="PF04082">
    <property type="entry name" value="Fungal_trans"/>
    <property type="match status" value="1"/>
</dbReference>
<dbReference type="AlphaFoldDB" id="N1PND3"/>
<evidence type="ECO:0000256" key="1">
    <source>
        <dbReference type="ARBA" id="ARBA00004123"/>
    </source>
</evidence>
<evidence type="ECO:0000256" key="2">
    <source>
        <dbReference type="ARBA" id="ARBA00022723"/>
    </source>
</evidence>
<dbReference type="GO" id="GO:0006351">
    <property type="term" value="P:DNA-templated transcription"/>
    <property type="evidence" value="ECO:0007669"/>
    <property type="project" value="InterPro"/>
</dbReference>
<dbReference type="Proteomes" id="UP000016933">
    <property type="component" value="Unassembled WGS sequence"/>
</dbReference>
<evidence type="ECO:0000313" key="10">
    <source>
        <dbReference type="EMBL" id="EME43900.1"/>
    </source>
</evidence>
<keyword evidence="5" id="KW-0862">Zinc</keyword>
<sequence length="647" mass="71994">MEHLSGARGFPCPICPAEYGRMEHLHRHSLSAHSGLRPFPCPYCAQAFSRRDVLVRHLQTCKAKPGTGTSTSPMPIATHPRGRKRKSCDECARQKKACNGSQPCLPCLQREQPCAYSARSSTHNCEAAGYNSGAERVVDCPPASPATAESSHTEMVSGERRLEFLSHFTSTNGLASSFDCGSVQQRAVFIDCISQGTTCLDTDAPLAKKCEEIVTAIKESLASLDQRLNTSGSWSHAIGRTCKTFFSTIQMEAHLASYWAIWHPNYPTICRGTFSLEDSPAMLLAVMALLGASVSPVPGQRESASLWLDPIEDWVFSAPEFSDDPLQIPVSALNVAPLRERLNALRTAYCVILLQTWEGTEAAKRRARRSRYADIIGVFRSVCNEDITHGDLSYYTELPADTDAWVAFALKEELIRTLTYVVLLDSAYMIFNNTPPRMAPGEARMSLTCPEPCFQADDLQSWRDSLQIWAASELGQRQPLVHQVMSMLCTEQPSRADEALLRSMSSLNFFTTIHPLHVQLFHARCHPLPASQTGSVRRTLDSWRRTWLERTGIPGLGDVTPTRAADCWKRLGFARFAPEFWCLADLILNSSGNKRPQFYDQSNNSTCNSLVEQLLSRYDESDMGQVHALVDLFGNMKLSTWSPIQLE</sequence>